<dbReference type="Gene3D" id="3.40.710.10">
    <property type="entry name" value="DD-peptidase/beta-lactamase superfamily"/>
    <property type="match status" value="1"/>
</dbReference>
<dbReference type="InterPro" id="IPR001460">
    <property type="entry name" value="PCN-bd_Tpept"/>
</dbReference>
<keyword evidence="4" id="KW-0812">Transmembrane</keyword>
<proteinExistence type="inferred from homology"/>
<dbReference type="Gene3D" id="3.90.1310.10">
    <property type="entry name" value="Penicillin-binding protein 2a (Domain 2)"/>
    <property type="match status" value="1"/>
</dbReference>
<reference evidence="7 8" key="1">
    <citation type="submission" date="2023-07" db="EMBL/GenBank/DDBJ databases">
        <title>The novel representative of Negativicutes class, Anaeroselena agilis gen. nov. sp. nov.</title>
        <authorList>
            <person name="Prokofeva M.I."/>
            <person name="Elcheninov A.G."/>
            <person name="Klyukina A."/>
            <person name="Kublanov I.V."/>
            <person name="Frolov E.N."/>
            <person name="Podosokorskaya O.A."/>
        </authorList>
    </citation>
    <scope>NUCLEOTIDE SEQUENCE [LARGE SCALE GENOMIC DNA]</scope>
    <source>
        <strain evidence="7 8">4137-cl</strain>
    </source>
</reference>
<keyword evidence="4" id="KW-1133">Transmembrane helix</keyword>
<dbReference type="InterPro" id="IPR036138">
    <property type="entry name" value="PBP_dimer_sf"/>
</dbReference>
<dbReference type="EMBL" id="JAUOZS010000001">
    <property type="protein sequence ID" value="MDT8901052.1"/>
    <property type="molecule type" value="Genomic_DNA"/>
</dbReference>
<accession>A0ABU3NXT7</accession>
<organism evidence="7 8">
    <name type="scientific">Anaeroselena agilis</name>
    <dbReference type="NCBI Taxonomy" id="3063788"/>
    <lineage>
        <taxon>Bacteria</taxon>
        <taxon>Bacillati</taxon>
        <taxon>Bacillota</taxon>
        <taxon>Negativicutes</taxon>
        <taxon>Acetonemataceae</taxon>
        <taxon>Anaeroselena</taxon>
    </lineage>
</organism>
<dbReference type="PANTHER" id="PTHR30627">
    <property type="entry name" value="PEPTIDOGLYCAN D,D-TRANSPEPTIDASE"/>
    <property type="match status" value="1"/>
</dbReference>
<feature type="domain" description="Penicillin-binding protein transpeptidase" evidence="5">
    <location>
        <begin position="237"/>
        <end position="545"/>
    </location>
</feature>
<dbReference type="InterPro" id="IPR012338">
    <property type="entry name" value="Beta-lactam/transpept-like"/>
</dbReference>
<comment type="subcellular location">
    <subcellularLocation>
        <location evidence="1">Membrane</location>
    </subcellularLocation>
</comment>
<dbReference type="Proteomes" id="UP001254848">
    <property type="component" value="Unassembled WGS sequence"/>
</dbReference>
<evidence type="ECO:0000313" key="8">
    <source>
        <dbReference type="Proteomes" id="UP001254848"/>
    </source>
</evidence>
<evidence type="ECO:0000313" key="7">
    <source>
        <dbReference type="EMBL" id="MDT8901052.1"/>
    </source>
</evidence>
<feature type="domain" description="Penicillin-binding protein dimerisation" evidence="6">
    <location>
        <begin position="51"/>
        <end position="192"/>
    </location>
</feature>
<comment type="similarity">
    <text evidence="2">Belongs to the transpeptidase family.</text>
</comment>
<evidence type="ECO:0000256" key="3">
    <source>
        <dbReference type="ARBA" id="ARBA00023136"/>
    </source>
</evidence>
<feature type="transmembrane region" description="Helical" evidence="4">
    <location>
        <begin position="7"/>
        <end position="30"/>
    </location>
</feature>
<gene>
    <name evidence="7" type="ORF">Q4T40_07375</name>
</gene>
<dbReference type="RefSeq" id="WP_413779578.1">
    <property type="nucleotide sequence ID" value="NZ_JAUOZS010000001.1"/>
</dbReference>
<evidence type="ECO:0000256" key="1">
    <source>
        <dbReference type="ARBA" id="ARBA00004370"/>
    </source>
</evidence>
<evidence type="ECO:0000259" key="6">
    <source>
        <dbReference type="Pfam" id="PF03717"/>
    </source>
</evidence>
<evidence type="ECO:0000256" key="2">
    <source>
        <dbReference type="ARBA" id="ARBA00007171"/>
    </source>
</evidence>
<evidence type="ECO:0000259" key="5">
    <source>
        <dbReference type="Pfam" id="PF00905"/>
    </source>
</evidence>
<dbReference type="Pfam" id="PF03717">
    <property type="entry name" value="PBP_dimer"/>
    <property type="match status" value="1"/>
</dbReference>
<dbReference type="InterPro" id="IPR050515">
    <property type="entry name" value="Beta-lactam/transpept"/>
</dbReference>
<keyword evidence="8" id="KW-1185">Reference proteome</keyword>
<dbReference type="InterPro" id="IPR005311">
    <property type="entry name" value="PBP_dimer"/>
</dbReference>
<evidence type="ECO:0000256" key="4">
    <source>
        <dbReference type="SAM" id="Phobius"/>
    </source>
</evidence>
<dbReference type="SUPFAM" id="SSF56601">
    <property type="entry name" value="beta-lactamase/transpeptidase-like"/>
    <property type="match status" value="1"/>
</dbReference>
<comment type="caution">
    <text evidence="7">The sequence shown here is derived from an EMBL/GenBank/DDBJ whole genome shotgun (WGS) entry which is preliminary data.</text>
</comment>
<keyword evidence="3 4" id="KW-0472">Membrane</keyword>
<dbReference type="SUPFAM" id="SSF56519">
    <property type="entry name" value="Penicillin binding protein dimerisation domain"/>
    <property type="match status" value="1"/>
</dbReference>
<dbReference type="Pfam" id="PF00905">
    <property type="entry name" value="Transpeptidase"/>
    <property type="match status" value="1"/>
</dbReference>
<sequence length="552" mass="58563">MISSKRIFGLAVMFSIICCLLAGRLVYLHLVAGPRLAIQSLGSRIQEVPVDVDRGEILDRNGVPLTNTAQHFSLAVFPTHIADVRRATAELAELTGFDAAKIAARIDRDGRPFKLKTDMDAMSARKVNARHIPGVMAVAEKVRYGYSSLAAHVVGYINAADNRGVSGIEGMYDDILRGGQPTYLVAVVDAGQQLIPGLGYKRLRLADGGGPSHVVLTIDSRTQKIVEKVMDENIVKGAVVVMRPGTGELLAMASRPGFDANNLGEYLGRGTAPLLNRAVAAYQPGSVFKLVVASAALEEGVVSPNDQFYDPGYIDINGLRFKGWDFEQGGRGKLSFAEAMAYSSNPVLIQVGTKLGAAKLIDYADRLGFGHKTKLEFDGEADGNLPTPDSVYPGDLANLAIGQGTLEATPLQIACMVATIVNDGVAVDPYIVSRLTAADGTIVKSFPASRGHRVLSRRTAGQLRTMMQAVTRVGTGQEAYVEGFGSAGKTGTAETGRSGPAGRSVNHAWFAGYAPLDNPRYVVVVFVEDGMSGGDVAAPIFREITARILAGG</sequence>
<name>A0ABU3NXT7_9FIRM</name>
<protein>
    <submittedName>
        <fullName evidence="7">Penicillin-binding transpeptidase domain-containing protein</fullName>
    </submittedName>
</protein>